<dbReference type="EMBL" id="JAGKQQ010000001">
    <property type="protein sequence ID" value="MBP3955853.1"/>
    <property type="molecule type" value="Genomic_DNA"/>
</dbReference>
<dbReference type="Gene3D" id="1.10.287.130">
    <property type="match status" value="1"/>
</dbReference>
<organism evidence="13 14">
    <name type="scientific">Gemmata palustris</name>
    <dbReference type="NCBI Taxonomy" id="2822762"/>
    <lineage>
        <taxon>Bacteria</taxon>
        <taxon>Pseudomonadati</taxon>
        <taxon>Planctomycetota</taxon>
        <taxon>Planctomycetia</taxon>
        <taxon>Gemmatales</taxon>
        <taxon>Gemmataceae</taxon>
        <taxon>Gemmata</taxon>
    </lineage>
</organism>
<dbReference type="Pfam" id="PF00672">
    <property type="entry name" value="HAMP"/>
    <property type="match status" value="1"/>
</dbReference>
<keyword evidence="9" id="KW-0902">Two-component regulatory system</keyword>
<dbReference type="PANTHER" id="PTHR45436:SF5">
    <property type="entry name" value="SENSOR HISTIDINE KINASE TRCS"/>
    <property type="match status" value="1"/>
</dbReference>
<evidence type="ECO:0000256" key="2">
    <source>
        <dbReference type="ARBA" id="ARBA00004370"/>
    </source>
</evidence>
<dbReference type="Gene3D" id="3.30.565.10">
    <property type="entry name" value="Histidine kinase-like ATPase, C-terminal domain"/>
    <property type="match status" value="1"/>
</dbReference>
<dbReference type="PRINTS" id="PR00344">
    <property type="entry name" value="BCTRLSENSOR"/>
</dbReference>
<dbReference type="PROSITE" id="PS50109">
    <property type="entry name" value="HIS_KIN"/>
    <property type="match status" value="1"/>
</dbReference>
<dbReference type="Gene3D" id="6.10.340.10">
    <property type="match status" value="1"/>
</dbReference>
<sequence length="491" mass="53655">MTLTTRLSLFFLAALATVLVAFSAALYVLAHRHLTRQLDDRLDASARTLASAAEIKPDGVEWEPEERPFPFTSSPFGDELRWNVTTDDGTVVDQSTQEGARELLTEAEEGFRTGHRNPRRVDRAGRAWQATRIRLAPELAPHPVPLRRGKFSALVLTVAVPLDPVHGTLRTLAATLTGLTLAVLAVALVASRAVCRRALAPVTRMAETARSMGTDLTERLPDTRSTDEIANLTSAFNGLLDRLMEAFERERRFAGEASHQLRTPLTALIGQIEVALRRDRPPQEYQRVLGAVLEQAGRLRRVIEALLFLARSESDARLPGLERIDLAKWVPARLGEWADNPRSRDLTFEAPSEEVPAALHPDLFGELLDAVLDNALKYSEPGTPVTMRAGRTANDVWVEVEDRGCGISADELPHLFRPFFRSETARKRGVPGVGLGLAVAARIASALGGTIALTSEGGRGCRVTIRLPLSLAREERTGELGPHSSTQGGEL</sequence>
<evidence type="ECO:0000256" key="3">
    <source>
        <dbReference type="ARBA" id="ARBA00012438"/>
    </source>
</evidence>
<dbReference type="EC" id="2.7.13.3" evidence="3"/>
<dbReference type="SMART" id="SM00304">
    <property type="entry name" value="HAMP"/>
    <property type="match status" value="1"/>
</dbReference>
<reference evidence="13 14" key="1">
    <citation type="submission" date="2021-04" db="EMBL/GenBank/DDBJ databases">
        <authorList>
            <person name="Ivanova A."/>
        </authorList>
    </citation>
    <scope>NUCLEOTIDE SEQUENCE [LARGE SCALE GENOMIC DNA]</scope>
    <source>
        <strain evidence="13 14">G18</strain>
    </source>
</reference>
<gene>
    <name evidence="13" type="ORF">J8F10_11210</name>
</gene>
<evidence type="ECO:0000256" key="7">
    <source>
        <dbReference type="ARBA" id="ARBA00022777"/>
    </source>
</evidence>
<dbReference type="PROSITE" id="PS50885">
    <property type="entry name" value="HAMP"/>
    <property type="match status" value="1"/>
</dbReference>
<comment type="caution">
    <text evidence="13">The sequence shown here is derived from an EMBL/GenBank/DDBJ whole genome shotgun (WGS) entry which is preliminary data.</text>
</comment>
<feature type="domain" description="Histidine kinase" evidence="11">
    <location>
        <begin position="256"/>
        <end position="471"/>
    </location>
</feature>
<proteinExistence type="predicted"/>
<keyword evidence="5" id="KW-0808">Transferase</keyword>
<dbReference type="InterPro" id="IPR050428">
    <property type="entry name" value="TCS_sensor_his_kinase"/>
</dbReference>
<name>A0ABS5BQ98_9BACT</name>
<dbReference type="PANTHER" id="PTHR45436">
    <property type="entry name" value="SENSOR HISTIDINE KINASE YKOH"/>
    <property type="match status" value="1"/>
</dbReference>
<dbReference type="InterPro" id="IPR036890">
    <property type="entry name" value="HATPase_C_sf"/>
</dbReference>
<protein>
    <recommendedName>
        <fullName evidence="3">histidine kinase</fullName>
        <ecNumber evidence="3">2.7.13.3</ecNumber>
    </recommendedName>
</protein>
<evidence type="ECO:0000256" key="1">
    <source>
        <dbReference type="ARBA" id="ARBA00000085"/>
    </source>
</evidence>
<evidence type="ECO:0000259" key="11">
    <source>
        <dbReference type="PROSITE" id="PS50109"/>
    </source>
</evidence>
<evidence type="ECO:0000256" key="6">
    <source>
        <dbReference type="ARBA" id="ARBA00022692"/>
    </source>
</evidence>
<dbReference type="Pfam" id="PF00512">
    <property type="entry name" value="HisKA"/>
    <property type="match status" value="1"/>
</dbReference>
<dbReference type="CDD" id="cd06225">
    <property type="entry name" value="HAMP"/>
    <property type="match status" value="1"/>
</dbReference>
<accession>A0ABS5BQ98</accession>
<evidence type="ECO:0000313" key="13">
    <source>
        <dbReference type="EMBL" id="MBP3955853.1"/>
    </source>
</evidence>
<keyword evidence="8" id="KW-1133">Transmembrane helix</keyword>
<dbReference type="SMART" id="SM00388">
    <property type="entry name" value="HisKA"/>
    <property type="match status" value="1"/>
</dbReference>
<keyword evidence="7" id="KW-0418">Kinase</keyword>
<dbReference type="InterPro" id="IPR005467">
    <property type="entry name" value="His_kinase_dom"/>
</dbReference>
<evidence type="ECO:0000256" key="9">
    <source>
        <dbReference type="ARBA" id="ARBA00023012"/>
    </source>
</evidence>
<dbReference type="Proteomes" id="UP000676565">
    <property type="component" value="Unassembled WGS sequence"/>
</dbReference>
<evidence type="ECO:0000259" key="12">
    <source>
        <dbReference type="PROSITE" id="PS50885"/>
    </source>
</evidence>
<comment type="catalytic activity">
    <reaction evidence="1">
        <text>ATP + protein L-histidine = ADP + protein N-phospho-L-histidine.</text>
        <dbReference type="EC" id="2.7.13.3"/>
    </reaction>
</comment>
<dbReference type="RefSeq" id="WP_210653910.1">
    <property type="nucleotide sequence ID" value="NZ_JAGKQQ010000001.1"/>
</dbReference>
<evidence type="ECO:0000256" key="4">
    <source>
        <dbReference type="ARBA" id="ARBA00022553"/>
    </source>
</evidence>
<evidence type="ECO:0000256" key="5">
    <source>
        <dbReference type="ARBA" id="ARBA00022679"/>
    </source>
</evidence>
<dbReference type="SUPFAM" id="SSF55874">
    <property type="entry name" value="ATPase domain of HSP90 chaperone/DNA topoisomerase II/histidine kinase"/>
    <property type="match status" value="1"/>
</dbReference>
<comment type="subcellular location">
    <subcellularLocation>
        <location evidence="2">Membrane</location>
    </subcellularLocation>
</comment>
<keyword evidence="10" id="KW-0472">Membrane</keyword>
<dbReference type="CDD" id="cd00082">
    <property type="entry name" value="HisKA"/>
    <property type="match status" value="1"/>
</dbReference>
<dbReference type="InterPro" id="IPR003594">
    <property type="entry name" value="HATPase_dom"/>
</dbReference>
<keyword evidence="4" id="KW-0597">Phosphoprotein</keyword>
<dbReference type="InterPro" id="IPR003660">
    <property type="entry name" value="HAMP_dom"/>
</dbReference>
<dbReference type="SMART" id="SM00387">
    <property type="entry name" value="HATPase_c"/>
    <property type="match status" value="1"/>
</dbReference>
<dbReference type="InterPro" id="IPR003661">
    <property type="entry name" value="HisK_dim/P_dom"/>
</dbReference>
<evidence type="ECO:0000313" key="14">
    <source>
        <dbReference type="Proteomes" id="UP000676565"/>
    </source>
</evidence>
<dbReference type="InterPro" id="IPR004358">
    <property type="entry name" value="Sig_transdc_His_kin-like_C"/>
</dbReference>
<dbReference type="SUPFAM" id="SSF47384">
    <property type="entry name" value="Homodimeric domain of signal transducing histidine kinase"/>
    <property type="match status" value="1"/>
</dbReference>
<dbReference type="SUPFAM" id="SSF158472">
    <property type="entry name" value="HAMP domain-like"/>
    <property type="match status" value="1"/>
</dbReference>
<dbReference type="InterPro" id="IPR036097">
    <property type="entry name" value="HisK_dim/P_sf"/>
</dbReference>
<feature type="domain" description="HAMP" evidence="12">
    <location>
        <begin position="196"/>
        <end position="248"/>
    </location>
</feature>
<dbReference type="Pfam" id="PF02518">
    <property type="entry name" value="HATPase_c"/>
    <property type="match status" value="1"/>
</dbReference>
<keyword evidence="14" id="KW-1185">Reference proteome</keyword>
<evidence type="ECO:0000256" key="10">
    <source>
        <dbReference type="ARBA" id="ARBA00023136"/>
    </source>
</evidence>
<evidence type="ECO:0000256" key="8">
    <source>
        <dbReference type="ARBA" id="ARBA00022989"/>
    </source>
</evidence>
<keyword evidence="6" id="KW-0812">Transmembrane</keyword>